<dbReference type="OrthoDB" id="9804721at2"/>
<dbReference type="Proteomes" id="UP000094472">
    <property type="component" value="Unassembled WGS sequence"/>
</dbReference>
<sequence length="273" mass="29118">MKLVRILLPIDHTGATAACADTAFALAQRFGAELQVLHPCPPPVQRLPYSTELSPVYFEELVDVARKQVDEEESRATDWFEELLGAHPEVEADLLTVEGLAGPAVAARAKVADLTVLPSIAAKEDELWGAARDAAMFHSGRPVLIVPDEAGGPLSDTVVIAWKDAVEAVRAVAAAMPFLATAKRVKLLSVAEDDEDATVQAMAEYLAKAGFPVETASVDLGSREVGEALLAAAGSGVLLVMGCYGHWRWREWVFGGATLSVLRNTDVPVLMAH</sequence>
<dbReference type="PANTHER" id="PTHR46268">
    <property type="entry name" value="STRESS RESPONSE PROTEIN NHAX"/>
    <property type="match status" value="1"/>
</dbReference>
<dbReference type="SUPFAM" id="SSF52402">
    <property type="entry name" value="Adenine nucleotide alpha hydrolases-like"/>
    <property type="match status" value="2"/>
</dbReference>
<name>A0A1E3VVR2_9HYPH</name>
<accession>A0A1E3VVR2</accession>
<organism evidence="3 4">
    <name type="scientific">Methyloceanibacter superfactus</name>
    <dbReference type="NCBI Taxonomy" id="1774969"/>
    <lineage>
        <taxon>Bacteria</taxon>
        <taxon>Pseudomonadati</taxon>
        <taxon>Pseudomonadota</taxon>
        <taxon>Alphaproteobacteria</taxon>
        <taxon>Hyphomicrobiales</taxon>
        <taxon>Hyphomicrobiaceae</taxon>
        <taxon>Methyloceanibacter</taxon>
    </lineage>
</organism>
<reference evidence="3 4" key="1">
    <citation type="journal article" date="2016" name="Environ. Microbiol.">
        <title>New Methyloceanibacter diversity from North Sea sediments includes methanotroph containing solely the soluble methane monooxygenase.</title>
        <authorList>
            <person name="Vekeman B."/>
            <person name="Kerckhof F.M."/>
            <person name="Cremers G."/>
            <person name="de Vos P."/>
            <person name="Vandamme P."/>
            <person name="Boon N."/>
            <person name="Op den Camp H.J."/>
            <person name="Heylen K."/>
        </authorList>
    </citation>
    <scope>NUCLEOTIDE SEQUENCE [LARGE SCALE GENOMIC DNA]</scope>
    <source>
        <strain evidence="3 4">R-67175</strain>
    </source>
</reference>
<dbReference type="Gene3D" id="3.40.50.12370">
    <property type="match status" value="1"/>
</dbReference>
<protein>
    <recommendedName>
        <fullName evidence="2">UspA domain-containing protein</fullName>
    </recommendedName>
</protein>
<dbReference type="InterPro" id="IPR006016">
    <property type="entry name" value="UspA"/>
</dbReference>
<evidence type="ECO:0000313" key="4">
    <source>
        <dbReference type="Proteomes" id="UP000094472"/>
    </source>
</evidence>
<keyword evidence="4" id="KW-1185">Reference proteome</keyword>
<dbReference type="CDD" id="cd00293">
    <property type="entry name" value="USP-like"/>
    <property type="match status" value="1"/>
</dbReference>
<proteinExistence type="inferred from homology"/>
<gene>
    <name evidence="3" type="ORF">AUC69_10985</name>
</gene>
<dbReference type="STRING" id="1774969.AUC69_10985"/>
<evidence type="ECO:0000313" key="3">
    <source>
        <dbReference type="EMBL" id="ODR97627.1"/>
    </source>
</evidence>
<evidence type="ECO:0000256" key="1">
    <source>
        <dbReference type="ARBA" id="ARBA00008791"/>
    </source>
</evidence>
<comment type="similarity">
    <text evidence="1">Belongs to the universal stress protein A family.</text>
</comment>
<dbReference type="AlphaFoldDB" id="A0A1E3VVR2"/>
<dbReference type="RefSeq" id="WP_069441719.1">
    <property type="nucleotide sequence ID" value="NZ_LPWF01000025.1"/>
</dbReference>
<comment type="caution">
    <text evidence="3">The sequence shown here is derived from an EMBL/GenBank/DDBJ whole genome shotgun (WGS) entry which is preliminary data.</text>
</comment>
<dbReference type="EMBL" id="LPWF01000025">
    <property type="protein sequence ID" value="ODR97627.1"/>
    <property type="molecule type" value="Genomic_DNA"/>
</dbReference>
<dbReference type="PANTHER" id="PTHR46268:SF15">
    <property type="entry name" value="UNIVERSAL STRESS PROTEIN HP_0031"/>
    <property type="match status" value="1"/>
</dbReference>
<evidence type="ECO:0000259" key="2">
    <source>
        <dbReference type="Pfam" id="PF00582"/>
    </source>
</evidence>
<dbReference type="Pfam" id="PF00582">
    <property type="entry name" value="Usp"/>
    <property type="match status" value="1"/>
</dbReference>
<feature type="domain" description="UspA" evidence="2">
    <location>
        <begin position="5"/>
        <end position="147"/>
    </location>
</feature>